<dbReference type="GO" id="GO:0032300">
    <property type="term" value="C:mismatch repair complex"/>
    <property type="evidence" value="ECO:0007669"/>
    <property type="project" value="InterPro"/>
</dbReference>
<protein>
    <recommendedName>
        <fullName evidence="4">Histidine kinase/HSP90-like ATPase domain-containing protein</fullName>
    </recommendedName>
</protein>
<dbReference type="Proteomes" id="UP000243459">
    <property type="component" value="Chromosome 7"/>
</dbReference>
<dbReference type="GO" id="GO:0016887">
    <property type="term" value="F:ATP hydrolysis activity"/>
    <property type="evidence" value="ECO:0007669"/>
    <property type="project" value="InterPro"/>
</dbReference>
<comment type="similarity">
    <text evidence="1">Belongs to the DNA mismatch repair MutL/HexB family.</text>
</comment>
<evidence type="ECO:0000313" key="2">
    <source>
        <dbReference type="EMBL" id="ONK64214.1"/>
    </source>
</evidence>
<dbReference type="GO" id="GO:0140664">
    <property type="term" value="F:ATP-dependent DNA damage sensor activity"/>
    <property type="evidence" value="ECO:0007669"/>
    <property type="project" value="InterPro"/>
</dbReference>
<dbReference type="SUPFAM" id="SSF55874">
    <property type="entry name" value="ATPase domain of HSP90 chaperone/DNA topoisomerase II/histidine kinase"/>
    <property type="match status" value="1"/>
</dbReference>
<dbReference type="Gramene" id="ONK64214">
    <property type="protein sequence ID" value="ONK64214"/>
    <property type="gene ID" value="A4U43_C07F23320"/>
</dbReference>
<reference evidence="3" key="1">
    <citation type="journal article" date="2017" name="Nat. Commun.">
        <title>The asparagus genome sheds light on the origin and evolution of a young Y chromosome.</title>
        <authorList>
            <person name="Harkess A."/>
            <person name="Zhou J."/>
            <person name="Xu C."/>
            <person name="Bowers J.E."/>
            <person name="Van der Hulst R."/>
            <person name="Ayyampalayam S."/>
            <person name="Mercati F."/>
            <person name="Riccardi P."/>
            <person name="McKain M.R."/>
            <person name="Kakrana A."/>
            <person name="Tang H."/>
            <person name="Ray J."/>
            <person name="Groenendijk J."/>
            <person name="Arikit S."/>
            <person name="Mathioni S.M."/>
            <person name="Nakano M."/>
            <person name="Shan H."/>
            <person name="Telgmann-Rauber A."/>
            <person name="Kanno A."/>
            <person name="Yue Z."/>
            <person name="Chen H."/>
            <person name="Li W."/>
            <person name="Chen Y."/>
            <person name="Xu X."/>
            <person name="Zhang Y."/>
            <person name="Luo S."/>
            <person name="Chen H."/>
            <person name="Gao J."/>
            <person name="Mao Z."/>
            <person name="Pires J.C."/>
            <person name="Luo M."/>
            <person name="Kudrna D."/>
            <person name="Wing R.A."/>
            <person name="Meyers B.C."/>
            <person name="Yi K."/>
            <person name="Kong H."/>
            <person name="Lavrijsen P."/>
            <person name="Sunseri F."/>
            <person name="Falavigna A."/>
            <person name="Ye Y."/>
            <person name="Leebens-Mack J.H."/>
            <person name="Chen G."/>
        </authorList>
    </citation>
    <scope>NUCLEOTIDE SEQUENCE [LARGE SCALE GENOMIC DNA]</scope>
    <source>
        <strain evidence="3">cv. DH0086</strain>
    </source>
</reference>
<dbReference type="PANTHER" id="PTHR10073">
    <property type="entry name" value="DNA MISMATCH REPAIR PROTEIN MLH, PMS, MUTL"/>
    <property type="match status" value="1"/>
</dbReference>
<dbReference type="GO" id="GO:0006298">
    <property type="term" value="P:mismatch repair"/>
    <property type="evidence" value="ECO:0007669"/>
    <property type="project" value="InterPro"/>
</dbReference>
<evidence type="ECO:0000256" key="1">
    <source>
        <dbReference type="ARBA" id="ARBA00006082"/>
    </source>
</evidence>
<dbReference type="AlphaFoldDB" id="A0A5P1EEF1"/>
<proteinExistence type="inferred from homology"/>
<gene>
    <name evidence="2" type="ORF">A4U43_C07F23320</name>
</gene>
<feature type="non-terminal residue" evidence="2">
    <location>
        <position position="75"/>
    </location>
</feature>
<keyword evidence="3" id="KW-1185">Reference proteome</keyword>
<dbReference type="EMBL" id="CM007387">
    <property type="protein sequence ID" value="ONK64214.1"/>
    <property type="molecule type" value="Genomic_DNA"/>
</dbReference>
<organism evidence="2 3">
    <name type="scientific">Asparagus officinalis</name>
    <name type="common">Garden asparagus</name>
    <dbReference type="NCBI Taxonomy" id="4686"/>
    <lineage>
        <taxon>Eukaryota</taxon>
        <taxon>Viridiplantae</taxon>
        <taxon>Streptophyta</taxon>
        <taxon>Embryophyta</taxon>
        <taxon>Tracheophyta</taxon>
        <taxon>Spermatophyta</taxon>
        <taxon>Magnoliopsida</taxon>
        <taxon>Liliopsida</taxon>
        <taxon>Asparagales</taxon>
        <taxon>Asparagaceae</taxon>
        <taxon>Asparagoideae</taxon>
        <taxon>Asparagus</taxon>
    </lineage>
</organism>
<name>A0A5P1EEF1_ASPOF</name>
<dbReference type="OMA" id="SAHIIYD"/>
<evidence type="ECO:0008006" key="4">
    <source>
        <dbReference type="Google" id="ProtNLM"/>
    </source>
</evidence>
<dbReference type="Gene3D" id="3.30.565.10">
    <property type="entry name" value="Histidine kinase-like ATPase, C-terminal domain"/>
    <property type="match status" value="1"/>
</dbReference>
<dbReference type="PANTHER" id="PTHR10073:SF47">
    <property type="entry name" value="DNA MISMATCH REPAIR PROTEIN MLH3"/>
    <property type="match status" value="1"/>
</dbReference>
<dbReference type="Pfam" id="PF13589">
    <property type="entry name" value="HATPase_c_3"/>
    <property type="match status" value="1"/>
</dbReference>
<sequence>MNKIKSLQRGVCNSLRSSVILFDLPRVVEELTCNSLDSGATKVYISINVRACYVKVEDDGSGITRDDLLILGERY</sequence>
<dbReference type="InterPro" id="IPR036890">
    <property type="entry name" value="HATPase_C_sf"/>
</dbReference>
<dbReference type="InterPro" id="IPR038973">
    <property type="entry name" value="MutL/Mlh/Pms-like"/>
</dbReference>
<accession>A0A5P1EEF1</accession>
<evidence type="ECO:0000313" key="3">
    <source>
        <dbReference type="Proteomes" id="UP000243459"/>
    </source>
</evidence>